<dbReference type="SUPFAM" id="SSF57667">
    <property type="entry name" value="beta-beta-alpha zinc fingers"/>
    <property type="match status" value="1"/>
</dbReference>
<accession>A0A7I8W7T4</accession>
<dbReference type="InterPro" id="IPR013087">
    <property type="entry name" value="Znf_C2H2_type"/>
</dbReference>
<dbReference type="Pfam" id="PF00096">
    <property type="entry name" value="zf-C2H2"/>
    <property type="match status" value="1"/>
</dbReference>
<evidence type="ECO:0000256" key="2">
    <source>
        <dbReference type="SAM" id="MobiDB-lite"/>
    </source>
</evidence>
<reference evidence="4 5" key="1">
    <citation type="submission" date="2020-08" db="EMBL/GenBank/DDBJ databases">
        <authorList>
            <person name="Hejnol A."/>
        </authorList>
    </citation>
    <scope>NUCLEOTIDE SEQUENCE [LARGE SCALE GENOMIC DNA]</scope>
</reference>
<keyword evidence="1" id="KW-0863">Zinc-finger</keyword>
<evidence type="ECO:0000256" key="1">
    <source>
        <dbReference type="PROSITE-ProRule" id="PRU00042"/>
    </source>
</evidence>
<name>A0A7I8W7T4_9ANNE</name>
<feature type="region of interest" description="Disordered" evidence="2">
    <location>
        <begin position="133"/>
        <end position="153"/>
    </location>
</feature>
<dbReference type="Gene3D" id="3.30.160.60">
    <property type="entry name" value="Classic Zinc Finger"/>
    <property type="match status" value="1"/>
</dbReference>
<keyword evidence="1" id="KW-0862">Zinc</keyword>
<evidence type="ECO:0000313" key="4">
    <source>
        <dbReference type="EMBL" id="CAD5124362.1"/>
    </source>
</evidence>
<proteinExistence type="predicted"/>
<feature type="compositionally biased region" description="Polar residues" evidence="2">
    <location>
        <begin position="140"/>
        <end position="153"/>
    </location>
</feature>
<comment type="caution">
    <text evidence="4">The sequence shown here is derived from an EMBL/GenBank/DDBJ whole genome shotgun (WGS) entry which is preliminary data.</text>
</comment>
<dbReference type="OrthoDB" id="6288526at2759"/>
<dbReference type="GO" id="GO:0008270">
    <property type="term" value="F:zinc ion binding"/>
    <property type="evidence" value="ECO:0007669"/>
    <property type="project" value="UniProtKB-KW"/>
</dbReference>
<evidence type="ECO:0000259" key="3">
    <source>
        <dbReference type="PROSITE" id="PS50157"/>
    </source>
</evidence>
<keyword evidence="1" id="KW-0479">Metal-binding</keyword>
<dbReference type="Proteomes" id="UP000549394">
    <property type="component" value="Unassembled WGS sequence"/>
</dbReference>
<dbReference type="PROSITE" id="PS00028">
    <property type="entry name" value="ZINC_FINGER_C2H2_1"/>
    <property type="match status" value="2"/>
</dbReference>
<sequence>MKSEVEQVKTLLKEAVKMICQNYLPSSHISVEGLLGITLDKTDVFLINLKEDIYSGGVVNSSFRALDQVLPEKKRGSAKRKSSPVQLIQKRPKEEPEALNLCTKKENEKTLLNVPVFPDRELPFLYKETNAADVEPRNGDGNTYGSTANSEFRNGTDTFYKQVTNPEGIMPLVPTNSNSEVLYGSQMSEDLDKKKIKIKPDVITEEMLSGRPIGDGVKDRRRECPICHKILSEPAKMRRHVATVHGKVRHQCPLCAGTYTRRDNMLTHMRIIHPEGKW</sequence>
<keyword evidence="5" id="KW-1185">Reference proteome</keyword>
<dbReference type="PROSITE" id="PS50157">
    <property type="entry name" value="ZINC_FINGER_C2H2_2"/>
    <property type="match status" value="1"/>
</dbReference>
<dbReference type="EMBL" id="CAJFCJ010000020">
    <property type="protein sequence ID" value="CAD5124362.1"/>
    <property type="molecule type" value="Genomic_DNA"/>
</dbReference>
<dbReference type="InterPro" id="IPR036236">
    <property type="entry name" value="Znf_C2H2_sf"/>
</dbReference>
<protein>
    <submittedName>
        <fullName evidence="4">DgyrCDS12651</fullName>
    </submittedName>
</protein>
<dbReference type="AlphaFoldDB" id="A0A7I8W7T4"/>
<dbReference type="SMART" id="SM00355">
    <property type="entry name" value="ZnF_C2H2"/>
    <property type="match status" value="2"/>
</dbReference>
<feature type="domain" description="C2H2-type" evidence="3">
    <location>
        <begin position="250"/>
        <end position="278"/>
    </location>
</feature>
<feature type="region of interest" description="Disordered" evidence="2">
    <location>
        <begin position="73"/>
        <end position="92"/>
    </location>
</feature>
<evidence type="ECO:0000313" key="5">
    <source>
        <dbReference type="Proteomes" id="UP000549394"/>
    </source>
</evidence>
<organism evidence="4 5">
    <name type="scientific">Dimorphilus gyrociliatus</name>
    <dbReference type="NCBI Taxonomy" id="2664684"/>
    <lineage>
        <taxon>Eukaryota</taxon>
        <taxon>Metazoa</taxon>
        <taxon>Spiralia</taxon>
        <taxon>Lophotrochozoa</taxon>
        <taxon>Annelida</taxon>
        <taxon>Polychaeta</taxon>
        <taxon>Polychaeta incertae sedis</taxon>
        <taxon>Dinophilidae</taxon>
        <taxon>Dimorphilus</taxon>
    </lineage>
</organism>
<gene>
    <name evidence="4" type="ORF">DGYR_LOCUS11913</name>
</gene>